<dbReference type="InterPro" id="IPR001841">
    <property type="entry name" value="Znf_RING"/>
</dbReference>
<sequence>MATASQVEELQSEALQCPICLEMLRKPKVLPCGHCYCASCLQSHINSKVIKQGIHQAYFPCPVCRAGTYLSDPKVNVERWAEIFPVNSKVPPLLELAEETHGIRFCDKCNKWNIQSTAVSVCNDCKRFMCEICKKHHNENHSQLRHDVIDLNSENTSCFTIPNLSAIEICRRHPKKSIEFYCKDHSSLCCSRCGFLEHRKCERVITIEDMFQTFDIGTTSRDLEANLRNIGSHLKQMTSKVKENAESIKTDKSAILQEIRNLKSEINKQLRKLEDDLIASLEGNHKSEDLNLQNQEAKCQSLIIAIENDLTKYDLVMTHGSEAQKVIMLHNMAQSQNKYQKIMSEYNEDMRHIKFRFCVNKRVKDLLKELDGFGVIKVTRTKHVDTSCLAETPSQPKAEVVSGSIGIPLKNRKAVKITDFNVKVQGDSAVCHISDVITLPGANHILVDRANSKIKVFGEDYQFQESMAVQGNPWNACILPDNNIAVTVPNNKTIVIIGIADKMKKITDLRTRLSCWGIAVFKKRLIIITCNDEDCILILDMTGAEVSSVRPDNYISDKLICPWYVKVNKSEIYVSYSFGHKMVAYNRLWNTLFTYTDQNMALPDGIETDREGNVYLCGYDSYNVQQISADGRLIRTLITKKKDKLKPRTLRFYRDRDRFIVSYCNSNCVEVYDICD</sequence>
<dbReference type="InterPro" id="IPR000315">
    <property type="entry name" value="Znf_B-box"/>
</dbReference>
<dbReference type="PROSITE" id="PS50089">
    <property type="entry name" value="ZF_RING_2"/>
    <property type="match status" value="1"/>
</dbReference>
<evidence type="ECO:0000256" key="1">
    <source>
        <dbReference type="ARBA" id="ARBA00022553"/>
    </source>
</evidence>
<dbReference type="AlphaFoldDB" id="A0ABD3XU03"/>
<dbReference type="PANTHER" id="PTHR25462">
    <property type="entry name" value="BONUS, ISOFORM C-RELATED"/>
    <property type="match status" value="1"/>
</dbReference>
<dbReference type="PROSITE" id="PS50119">
    <property type="entry name" value="ZF_BBOX"/>
    <property type="match status" value="2"/>
</dbReference>
<reference evidence="9 10" key="1">
    <citation type="submission" date="2024-11" db="EMBL/GenBank/DDBJ databases">
        <title>Chromosome-level genome assembly of the freshwater bivalve Anodonta woodiana.</title>
        <authorList>
            <person name="Chen X."/>
        </authorList>
    </citation>
    <scope>NUCLEOTIDE SEQUENCE [LARGE SCALE GENOMIC DNA]</scope>
    <source>
        <strain evidence="9">MN2024</strain>
        <tissue evidence="9">Gills</tissue>
    </source>
</reference>
<evidence type="ECO:0000256" key="6">
    <source>
        <dbReference type="SAM" id="Coils"/>
    </source>
</evidence>
<dbReference type="Gene3D" id="3.30.160.60">
    <property type="entry name" value="Classic Zinc Finger"/>
    <property type="match status" value="1"/>
</dbReference>
<dbReference type="EMBL" id="JBJQND010000001">
    <property type="protein sequence ID" value="KAL3889679.1"/>
    <property type="molecule type" value="Genomic_DNA"/>
</dbReference>
<feature type="domain" description="RING-type" evidence="7">
    <location>
        <begin position="17"/>
        <end position="65"/>
    </location>
</feature>
<dbReference type="GO" id="GO:0008270">
    <property type="term" value="F:zinc ion binding"/>
    <property type="evidence" value="ECO:0007669"/>
    <property type="project" value="UniProtKB-KW"/>
</dbReference>
<evidence type="ECO:0000313" key="9">
    <source>
        <dbReference type="EMBL" id="KAL3889679.1"/>
    </source>
</evidence>
<evidence type="ECO:0000256" key="4">
    <source>
        <dbReference type="ARBA" id="ARBA00022833"/>
    </source>
</evidence>
<dbReference type="InterPro" id="IPR047153">
    <property type="entry name" value="TRIM45/56/19-like"/>
</dbReference>
<dbReference type="SMART" id="SM00184">
    <property type="entry name" value="RING"/>
    <property type="match status" value="1"/>
</dbReference>
<evidence type="ECO:0000259" key="7">
    <source>
        <dbReference type="PROSITE" id="PS50089"/>
    </source>
</evidence>
<evidence type="ECO:0000313" key="10">
    <source>
        <dbReference type="Proteomes" id="UP001634394"/>
    </source>
</evidence>
<proteinExistence type="predicted"/>
<evidence type="ECO:0000256" key="5">
    <source>
        <dbReference type="PROSITE-ProRule" id="PRU00024"/>
    </source>
</evidence>
<dbReference type="Gene3D" id="2.120.10.30">
    <property type="entry name" value="TolB, C-terminal domain"/>
    <property type="match status" value="2"/>
</dbReference>
<protein>
    <recommendedName>
        <fullName evidence="11">TRIM56</fullName>
    </recommendedName>
</protein>
<dbReference type="Proteomes" id="UP001634394">
    <property type="component" value="Unassembled WGS sequence"/>
</dbReference>
<dbReference type="PANTHER" id="PTHR25462:SF296">
    <property type="entry name" value="MEIOTIC P26, ISOFORM F"/>
    <property type="match status" value="1"/>
</dbReference>
<dbReference type="InterPro" id="IPR017907">
    <property type="entry name" value="Znf_RING_CS"/>
</dbReference>
<feature type="domain" description="B box-type" evidence="8">
    <location>
        <begin position="101"/>
        <end position="151"/>
    </location>
</feature>
<dbReference type="Gene3D" id="3.30.40.10">
    <property type="entry name" value="Zinc/RING finger domain, C3HC4 (zinc finger)"/>
    <property type="match status" value="1"/>
</dbReference>
<name>A0ABD3XU03_SINWO</name>
<dbReference type="InterPro" id="IPR011042">
    <property type="entry name" value="6-blade_b-propeller_TolB-like"/>
</dbReference>
<keyword evidence="1" id="KW-0597">Phosphoprotein</keyword>
<evidence type="ECO:0000259" key="8">
    <source>
        <dbReference type="PROSITE" id="PS50119"/>
    </source>
</evidence>
<dbReference type="SUPFAM" id="SSF57845">
    <property type="entry name" value="B-box zinc-binding domain"/>
    <property type="match status" value="1"/>
</dbReference>
<evidence type="ECO:0000256" key="3">
    <source>
        <dbReference type="ARBA" id="ARBA00022771"/>
    </source>
</evidence>
<keyword evidence="6" id="KW-0175">Coiled coil</keyword>
<keyword evidence="10" id="KW-1185">Reference proteome</keyword>
<dbReference type="CDD" id="cd19776">
    <property type="entry name" value="Bbox2_TRIM25_C-IV"/>
    <property type="match status" value="1"/>
</dbReference>
<dbReference type="Pfam" id="PF13445">
    <property type="entry name" value="zf-RING_UBOX"/>
    <property type="match status" value="1"/>
</dbReference>
<accession>A0ABD3XU03</accession>
<keyword evidence="3 5" id="KW-0863">Zinc-finger</keyword>
<gene>
    <name evidence="9" type="ORF">ACJMK2_002008</name>
</gene>
<dbReference type="PROSITE" id="PS00518">
    <property type="entry name" value="ZF_RING_1"/>
    <property type="match status" value="1"/>
</dbReference>
<comment type="caution">
    <text evidence="9">The sequence shown here is derived from an EMBL/GenBank/DDBJ whole genome shotgun (WGS) entry which is preliminary data.</text>
</comment>
<dbReference type="InterPro" id="IPR027370">
    <property type="entry name" value="Znf-RING_euk"/>
</dbReference>
<evidence type="ECO:0000256" key="2">
    <source>
        <dbReference type="ARBA" id="ARBA00022723"/>
    </source>
</evidence>
<keyword evidence="4" id="KW-0862">Zinc</keyword>
<feature type="coiled-coil region" evidence="6">
    <location>
        <begin position="245"/>
        <end position="298"/>
    </location>
</feature>
<keyword evidence="2" id="KW-0479">Metal-binding</keyword>
<dbReference type="InterPro" id="IPR013083">
    <property type="entry name" value="Znf_RING/FYVE/PHD"/>
</dbReference>
<dbReference type="SUPFAM" id="SSF101898">
    <property type="entry name" value="NHL repeat"/>
    <property type="match status" value="1"/>
</dbReference>
<evidence type="ECO:0008006" key="11">
    <source>
        <dbReference type="Google" id="ProtNLM"/>
    </source>
</evidence>
<dbReference type="SUPFAM" id="SSF57850">
    <property type="entry name" value="RING/U-box"/>
    <property type="match status" value="1"/>
</dbReference>
<organism evidence="9 10">
    <name type="scientific">Sinanodonta woodiana</name>
    <name type="common">Chinese pond mussel</name>
    <name type="synonym">Anodonta woodiana</name>
    <dbReference type="NCBI Taxonomy" id="1069815"/>
    <lineage>
        <taxon>Eukaryota</taxon>
        <taxon>Metazoa</taxon>
        <taxon>Spiralia</taxon>
        <taxon>Lophotrochozoa</taxon>
        <taxon>Mollusca</taxon>
        <taxon>Bivalvia</taxon>
        <taxon>Autobranchia</taxon>
        <taxon>Heteroconchia</taxon>
        <taxon>Palaeoheterodonta</taxon>
        <taxon>Unionida</taxon>
        <taxon>Unionoidea</taxon>
        <taxon>Unionidae</taxon>
        <taxon>Unioninae</taxon>
        <taxon>Sinanodonta</taxon>
    </lineage>
</organism>
<feature type="domain" description="B box-type" evidence="8">
    <location>
        <begin position="165"/>
        <end position="207"/>
    </location>
</feature>